<dbReference type="InterPro" id="IPR007165">
    <property type="entry name" value="Phage_holin_4_2"/>
</dbReference>
<keyword evidence="3" id="KW-1185">Reference proteome</keyword>
<dbReference type="KEGG" id="cyc:PCC7424_0378"/>
<dbReference type="eggNOG" id="COG1950">
    <property type="taxonomic scope" value="Bacteria"/>
</dbReference>
<keyword evidence="1" id="KW-1133">Transmembrane helix</keyword>
<keyword evidence="1" id="KW-0812">Transmembrane</keyword>
<dbReference type="PANTHER" id="PTHR37309:SF1">
    <property type="entry name" value="SLR0284 PROTEIN"/>
    <property type="match status" value="1"/>
</dbReference>
<organism evidence="2 3">
    <name type="scientific">Gloeothece citriformis (strain PCC 7424)</name>
    <name type="common">Cyanothece sp. (strain PCC 7424)</name>
    <dbReference type="NCBI Taxonomy" id="65393"/>
    <lineage>
        <taxon>Bacteria</taxon>
        <taxon>Bacillati</taxon>
        <taxon>Cyanobacteriota</taxon>
        <taxon>Cyanophyceae</taxon>
        <taxon>Oscillatoriophycideae</taxon>
        <taxon>Chroococcales</taxon>
        <taxon>Aphanothecaceae</taxon>
        <taxon>Gloeothece</taxon>
        <taxon>Gloeothece citriformis</taxon>
    </lineage>
</organism>
<keyword evidence="1" id="KW-0472">Membrane</keyword>
<dbReference type="EMBL" id="CP001291">
    <property type="protein sequence ID" value="ACK68845.1"/>
    <property type="molecule type" value="Genomic_DNA"/>
</dbReference>
<dbReference type="AlphaFoldDB" id="B7KC22"/>
<reference evidence="3" key="1">
    <citation type="journal article" date="2011" name="MBio">
        <title>Novel metabolic attributes of the genus Cyanothece, comprising a group of unicellular nitrogen-fixing Cyanobacteria.</title>
        <authorList>
            <person name="Bandyopadhyay A."/>
            <person name="Elvitigala T."/>
            <person name="Welsh E."/>
            <person name="Stockel J."/>
            <person name="Liberton M."/>
            <person name="Min H."/>
            <person name="Sherman L.A."/>
            <person name="Pakrasi H.B."/>
        </authorList>
    </citation>
    <scope>NUCLEOTIDE SEQUENCE [LARGE SCALE GENOMIC DNA]</scope>
    <source>
        <strain evidence="3">PCC 7424</strain>
    </source>
</reference>
<evidence type="ECO:0008006" key="4">
    <source>
        <dbReference type="Google" id="ProtNLM"/>
    </source>
</evidence>
<dbReference type="RefSeq" id="WP_012597795.1">
    <property type="nucleotide sequence ID" value="NC_011729.1"/>
</dbReference>
<dbReference type="OrthoDB" id="7205479at2"/>
<gene>
    <name evidence="2" type="ordered locus">PCC7424_0378</name>
</gene>
<feature type="transmembrane region" description="Helical" evidence="1">
    <location>
        <begin position="6"/>
        <end position="39"/>
    </location>
</feature>
<dbReference type="PANTHER" id="PTHR37309">
    <property type="entry name" value="SLR0284 PROTEIN"/>
    <property type="match status" value="1"/>
</dbReference>
<accession>B7KC22</accession>
<evidence type="ECO:0000313" key="2">
    <source>
        <dbReference type="EMBL" id="ACK68845.1"/>
    </source>
</evidence>
<protein>
    <recommendedName>
        <fullName evidence="4">Phage holin family protein</fullName>
    </recommendedName>
</protein>
<dbReference type="HOGENOM" id="CLU_120441_2_4_3"/>
<proteinExistence type="predicted"/>
<feature type="transmembrane region" description="Helical" evidence="1">
    <location>
        <begin position="51"/>
        <end position="81"/>
    </location>
</feature>
<evidence type="ECO:0000313" key="3">
    <source>
        <dbReference type="Proteomes" id="UP000002384"/>
    </source>
</evidence>
<dbReference type="STRING" id="65393.PCC7424_0378"/>
<name>B7KC22_GLOC7</name>
<feature type="transmembrane region" description="Helical" evidence="1">
    <location>
        <begin position="93"/>
        <end position="111"/>
    </location>
</feature>
<sequence>MPEFLITWIVTAVSLIITANLIPGIVIASWTTAAIAAIVLGLVNAIVKPILILLTLPLTILTLGLFLLIVNAISLSLVAYFTPGFDISSFWDALIGSIVLSFVTWIINLLLGNRE</sequence>
<dbReference type="Pfam" id="PF04020">
    <property type="entry name" value="Phage_holin_4_2"/>
    <property type="match status" value="1"/>
</dbReference>
<evidence type="ECO:0000256" key="1">
    <source>
        <dbReference type="SAM" id="Phobius"/>
    </source>
</evidence>
<dbReference type="Proteomes" id="UP000002384">
    <property type="component" value="Chromosome"/>
</dbReference>